<keyword evidence="3" id="KW-1185">Reference proteome</keyword>
<evidence type="ECO:0000313" key="2">
    <source>
        <dbReference type="EMBL" id="GFZ32556.1"/>
    </source>
</evidence>
<proteinExistence type="predicted"/>
<name>A0ABQ1ED21_9CLOT</name>
<evidence type="ECO:0000313" key="3">
    <source>
        <dbReference type="Proteomes" id="UP000663802"/>
    </source>
</evidence>
<feature type="transmembrane region" description="Helical" evidence="1">
    <location>
        <begin position="80"/>
        <end position="99"/>
    </location>
</feature>
<accession>A0ABQ1ED21</accession>
<keyword evidence="1" id="KW-0472">Membrane</keyword>
<dbReference type="EMBL" id="BMBA01000003">
    <property type="protein sequence ID" value="GFZ32556.1"/>
    <property type="molecule type" value="Genomic_DNA"/>
</dbReference>
<evidence type="ECO:0000256" key="1">
    <source>
        <dbReference type="SAM" id="Phobius"/>
    </source>
</evidence>
<evidence type="ECO:0008006" key="4">
    <source>
        <dbReference type="Google" id="ProtNLM"/>
    </source>
</evidence>
<reference evidence="2 3" key="1">
    <citation type="journal article" date="2021" name="Int. J. Syst. Evol. Microbiol.">
        <title>Clostridium zeae sp. nov., isolated from corn silage.</title>
        <authorList>
            <person name="Kobayashi H."/>
            <person name="Tanizawa Y."/>
            <person name="Yagura M."/>
            <person name="Sakamoto M."/>
            <person name="Ohkuma M."/>
            <person name="Tohno M."/>
        </authorList>
    </citation>
    <scope>NUCLEOTIDE SEQUENCE [LARGE SCALE GENOMIC DNA]</scope>
    <source>
        <strain evidence="2 3">CSC2</strain>
    </source>
</reference>
<sequence>MRNKNKFINIYTEIPDKASIRSLIRGIALLINVFNYAVFSLYNTTGIAPSKNLTTFLIISLIIFDLFSFVFYLMVNRINFLFHLYTAISLTGSSFFYFFMSSKIFIYELGSDLACTTIGIGLLLYIIIIVVVISNIRIKIKNIYVRKTYNKTFAGLIVSLGTAIGIVISKHITFRSVPLGIIILILSYLLIPTISGFHKFYLIMKKRRSSHFR</sequence>
<feature type="transmembrane region" description="Helical" evidence="1">
    <location>
        <begin position="111"/>
        <end position="133"/>
    </location>
</feature>
<keyword evidence="1" id="KW-0812">Transmembrane</keyword>
<feature type="transmembrane region" description="Helical" evidence="1">
    <location>
        <begin position="23"/>
        <end position="42"/>
    </location>
</feature>
<feature type="transmembrane region" description="Helical" evidence="1">
    <location>
        <begin position="179"/>
        <end position="203"/>
    </location>
</feature>
<keyword evidence="1" id="KW-1133">Transmembrane helix</keyword>
<feature type="transmembrane region" description="Helical" evidence="1">
    <location>
        <begin position="153"/>
        <end position="173"/>
    </location>
</feature>
<dbReference type="RefSeq" id="WP_206870841.1">
    <property type="nucleotide sequence ID" value="NZ_BMBA01000003.1"/>
</dbReference>
<gene>
    <name evidence="2" type="ORF">CSC2_30820</name>
</gene>
<protein>
    <recommendedName>
        <fullName evidence="4">DUF1275 domain-containing protein</fullName>
    </recommendedName>
</protein>
<comment type="caution">
    <text evidence="2">The sequence shown here is derived from an EMBL/GenBank/DDBJ whole genome shotgun (WGS) entry which is preliminary data.</text>
</comment>
<organism evidence="2 3">
    <name type="scientific">Clostridium zeae</name>
    <dbReference type="NCBI Taxonomy" id="2759022"/>
    <lineage>
        <taxon>Bacteria</taxon>
        <taxon>Bacillati</taxon>
        <taxon>Bacillota</taxon>
        <taxon>Clostridia</taxon>
        <taxon>Eubacteriales</taxon>
        <taxon>Clostridiaceae</taxon>
        <taxon>Clostridium</taxon>
    </lineage>
</organism>
<feature type="transmembrane region" description="Helical" evidence="1">
    <location>
        <begin position="54"/>
        <end position="73"/>
    </location>
</feature>
<dbReference type="Proteomes" id="UP000663802">
    <property type="component" value="Unassembled WGS sequence"/>
</dbReference>